<dbReference type="Proteomes" id="UP000693700">
    <property type="component" value="Segment"/>
</dbReference>
<protein>
    <submittedName>
        <fullName evidence="1">Zinc finger protein 2-like protein</fullName>
    </submittedName>
</protein>
<reference evidence="2" key="1">
    <citation type="submission" date="2021-05" db="EMBL/GenBank/DDBJ databases">
        <authorList>
            <person name="Huang J."/>
            <person name="Zhang Y."/>
            <person name="Chen H."/>
        </authorList>
    </citation>
    <scope>NUCLEOTIDE SEQUENCE [LARGE SCALE GENOMIC DNA]</scope>
</reference>
<keyword evidence="2" id="KW-1185">Reference proteome</keyword>
<organism evidence="1 2">
    <name type="scientific">Vibrio phage vB_VpP_DE18</name>
    <dbReference type="NCBI Taxonomy" id="2836122"/>
    <lineage>
        <taxon>Viruses</taxon>
        <taxon>Duplodnaviria</taxon>
        <taxon>Heunggongvirae</taxon>
        <taxon>Uroviricota</taxon>
        <taxon>Caudoviricetes</taxon>
        <taxon>Autographivirales</taxon>
        <taxon>Autoscriptoviridae</taxon>
        <taxon>Maculvirus</taxon>
        <taxon>Maculvirus DE18</taxon>
        <taxon>Maculvirus KF2</taxon>
    </lineage>
</organism>
<accession>A0A8F3C8B0</accession>
<dbReference type="EMBL" id="MZ182247">
    <property type="protein sequence ID" value="QWY13588.1"/>
    <property type="molecule type" value="Genomic_DNA"/>
</dbReference>
<proteinExistence type="predicted"/>
<name>A0A8F3C8B0_9CAUD</name>
<sequence length="97" mass="11744">MFKRLKQLSKSFYLTFIRPRRVYHFTLRYRDNVWRNMENGKRCRPVITETIRVHARTRKAALRCVAFHCERRGIRHGKYDLTHVTLLEAGQSMQSAY</sequence>
<evidence type="ECO:0000313" key="1">
    <source>
        <dbReference type="EMBL" id="QWY13588.1"/>
    </source>
</evidence>
<evidence type="ECO:0000313" key="2">
    <source>
        <dbReference type="Proteomes" id="UP000693700"/>
    </source>
</evidence>